<comment type="caution">
    <text evidence="2">The sequence shown here is derived from an EMBL/GenBank/DDBJ whole genome shotgun (WGS) entry which is preliminary data.</text>
</comment>
<organism evidence="2 3">
    <name type="scientific">Anaeromassilibacillus senegalensis</name>
    <dbReference type="NCBI Taxonomy" id="1673717"/>
    <lineage>
        <taxon>Bacteria</taxon>
        <taxon>Bacillati</taxon>
        <taxon>Bacillota</taxon>
        <taxon>Clostridia</taxon>
        <taxon>Eubacteriales</taxon>
        <taxon>Acutalibacteraceae</taxon>
        <taxon>Anaeromassilibacillus</taxon>
    </lineage>
</organism>
<proteinExistence type="predicted"/>
<name>A0ABS9CPK9_9FIRM</name>
<dbReference type="EMBL" id="JAFBIT010000003">
    <property type="protein sequence ID" value="MCF2653081.1"/>
    <property type="molecule type" value="Genomic_DNA"/>
</dbReference>
<evidence type="ECO:0000313" key="2">
    <source>
        <dbReference type="EMBL" id="MCF2653081.1"/>
    </source>
</evidence>
<feature type="domain" description="HTH rpiR-type" evidence="1">
    <location>
        <begin position="7"/>
        <end position="83"/>
    </location>
</feature>
<dbReference type="InterPro" id="IPR036388">
    <property type="entry name" value="WH-like_DNA-bd_sf"/>
</dbReference>
<dbReference type="InterPro" id="IPR009057">
    <property type="entry name" value="Homeodomain-like_sf"/>
</dbReference>
<dbReference type="SUPFAM" id="SSF53697">
    <property type="entry name" value="SIS domain"/>
    <property type="match status" value="1"/>
</dbReference>
<dbReference type="InterPro" id="IPR046348">
    <property type="entry name" value="SIS_dom_sf"/>
</dbReference>
<dbReference type="PANTHER" id="PTHR30514">
    <property type="entry name" value="GLUCOKINASE"/>
    <property type="match status" value="1"/>
</dbReference>
<evidence type="ECO:0000259" key="1">
    <source>
        <dbReference type="PROSITE" id="PS51071"/>
    </source>
</evidence>
<gene>
    <name evidence="2" type="ORF">JQM67_10760</name>
</gene>
<accession>A0ABS9CPK9</accession>
<dbReference type="InterPro" id="IPR047640">
    <property type="entry name" value="RpiR-like"/>
</dbReference>
<dbReference type="SUPFAM" id="SSF46689">
    <property type="entry name" value="Homeodomain-like"/>
    <property type="match status" value="1"/>
</dbReference>
<reference evidence="2 3" key="1">
    <citation type="submission" date="2020-12" db="EMBL/GenBank/DDBJ databases">
        <title>Whole genome sequences of gut porcine anaerobes.</title>
        <authorList>
            <person name="Kubasova T."/>
            <person name="Jahodarova E."/>
            <person name="Rychlik I."/>
        </authorList>
    </citation>
    <scope>NUCLEOTIDE SEQUENCE [LARGE SCALE GENOMIC DNA]</scope>
    <source>
        <strain evidence="2 3">An867</strain>
    </source>
</reference>
<dbReference type="Proteomes" id="UP001299220">
    <property type="component" value="Unassembled WGS sequence"/>
</dbReference>
<sequence length="264" mass="28860">MFGYGKLPVVLLAELAAGRSDSTNCRIASYLLAHVQETEDLGVEQLAAACYVSKSSISRFCREIGLEDFTELRDLLRTSERTFKLYGGALSAREQGQLFTEKVQNSLRLAAETLDYAALDRLATALCTAEKIAVFGLLKGETAAMNLQSDLVMLGRSAVTKITLREQMDYLSAAQRGETIVIFSYTGVYFNYGLPQRILHAADRPALWFITSDAQAAARLPHASVLTFSSEQDFVSHPYQLQLIASLIAQRTAALMGGKANGTD</sequence>
<dbReference type="RefSeq" id="WP_235324105.1">
    <property type="nucleotide sequence ID" value="NZ_JAFBIT010000003.1"/>
</dbReference>
<protein>
    <submittedName>
        <fullName evidence="2">MurR/RpiR family transcriptional regulator</fullName>
    </submittedName>
</protein>
<dbReference type="InterPro" id="IPR000281">
    <property type="entry name" value="HTH_RpiR"/>
</dbReference>
<dbReference type="Gene3D" id="3.40.50.10490">
    <property type="entry name" value="Glucose-6-phosphate isomerase like protein, domain 1"/>
    <property type="match status" value="1"/>
</dbReference>
<keyword evidence="3" id="KW-1185">Reference proteome</keyword>
<dbReference type="PANTHER" id="PTHR30514:SF1">
    <property type="entry name" value="HTH-TYPE TRANSCRIPTIONAL REGULATOR HEXR-RELATED"/>
    <property type="match status" value="1"/>
</dbReference>
<dbReference type="PROSITE" id="PS51071">
    <property type="entry name" value="HTH_RPIR"/>
    <property type="match status" value="1"/>
</dbReference>
<dbReference type="Gene3D" id="1.10.10.10">
    <property type="entry name" value="Winged helix-like DNA-binding domain superfamily/Winged helix DNA-binding domain"/>
    <property type="match status" value="1"/>
</dbReference>
<dbReference type="Pfam" id="PF01418">
    <property type="entry name" value="HTH_6"/>
    <property type="match status" value="1"/>
</dbReference>
<evidence type="ECO:0000313" key="3">
    <source>
        <dbReference type="Proteomes" id="UP001299220"/>
    </source>
</evidence>